<dbReference type="InterPro" id="IPR007474">
    <property type="entry name" value="ApaG_domain"/>
</dbReference>
<feature type="domain" description="ApaG" evidence="3">
    <location>
        <begin position="3"/>
        <end position="127"/>
    </location>
</feature>
<gene>
    <name evidence="2 4" type="primary">apaG</name>
    <name evidence="4" type="ORF">I5731_00365</name>
</gene>
<comment type="caution">
    <text evidence="4">The sequence shown here is derived from an EMBL/GenBank/DDBJ whole genome shotgun (WGS) entry which is preliminary data.</text>
</comment>
<organism evidence="4 5">
    <name type="scientific">Methylobrevis albus</name>
    <dbReference type="NCBI Taxonomy" id="2793297"/>
    <lineage>
        <taxon>Bacteria</taxon>
        <taxon>Pseudomonadati</taxon>
        <taxon>Pseudomonadota</taxon>
        <taxon>Alphaproteobacteria</taxon>
        <taxon>Hyphomicrobiales</taxon>
        <taxon>Pleomorphomonadaceae</taxon>
        <taxon>Methylobrevis</taxon>
    </lineage>
</organism>
<dbReference type="HAMAP" id="MF_00791">
    <property type="entry name" value="ApaG"/>
    <property type="match status" value="1"/>
</dbReference>
<dbReference type="SUPFAM" id="SSF110069">
    <property type="entry name" value="ApaG-like"/>
    <property type="match status" value="1"/>
</dbReference>
<dbReference type="Gene3D" id="2.60.40.1470">
    <property type="entry name" value="ApaG domain"/>
    <property type="match status" value="1"/>
</dbReference>
<dbReference type="GO" id="GO:0070987">
    <property type="term" value="P:error-free translesion synthesis"/>
    <property type="evidence" value="ECO:0007669"/>
    <property type="project" value="TreeGrafter"/>
</dbReference>
<dbReference type="RefSeq" id="WP_197309368.1">
    <property type="nucleotide sequence ID" value="NZ_JADZLT010000036.1"/>
</dbReference>
<keyword evidence="5" id="KW-1185">Reference proteome</keyword>
<evidence type="ECO:0000313" key="4">
    <source>
        <dbReference type="EMBL" id="MBH0236262.1"/>
    </source>
</evidence>
<proteinExistence type="inferred from homology"/>
<dbReference type="InterPro" id="IPR023065">
    <property type="entry name" value="Uncharacterised_ApaG"/>
</dbReference>
<evidence type="ECO:0000313" key="5">
    <source>
        <dbReference type="Proteomes" id="UP000631694"/>
    </source>
</evidence>
<dbReference type="Proteomes" id="UP000631694">
    <property type="component" value="Unassembled WGS sequence"/>
</dbReference>
<dbReference type="NCBIfam" id="NF003967">
    <property type="entry name" value="PRK05461.1"/>
    <property type="match status" value="1"/>
</dbReference>
<protein>
    <recommendedName>
        <fullName evidence="1 2">Protein ApaG</fullName>
    </recommendedName>
</protein>
<evidence type="ECO:0000256" key="2">
    <source>
        <dbReference type="HAMAP-Rule" id="MF_00791"/>
    </source>
</evidence>
<dbReference type="InterPro" id="IPR036767">
    <property type="entry name" value="ApaG_sf"/>
</dbReference>
<reference evidence="4" key="1">
    <citation type="submission" date="2020-12" db="EMBL/GenBank/DDBJ databases">
        <title>Methylobrevis albus sp. nov., isolated from fresh water lack sediment.</title>
        <authorList>
            <person name="Zou Q."/>
        </authorList>
    </citation>
    <scope>NUCLEOTIDE SEQUENCE</scope>
    <source>
        <strain evidence="4">L22</strain>
    </source>
</reference>
<dbReference type="Pfam" id="PF04379">
    <property type="entry name" value="DUF525"/>
    <property type="match status" value="1"/>
</dbReference>
<dbReference type="EMBL" id="JADZLT010000036">
    <property type="protein sequence ID" value="MBH0236262.1"/>
    <property type="molecule type" value="Genomic_DNA"/>
</dbReference>
<accession>A0A931HYK9</accession>
<evidence type="ECO:0000259" key="3">
    <source>
        <dbReference type="PROSITE" id="PS51087"/>
    </source>
</evidence>
<evidence type="ECO:0000256" key="1">
    <source>
        <dbReference type="ARBA" id="ARBA00017693"/>
    </source>
</evidence>
<sequence length="130" mass="14361">MYRAVTRDIEVTVTPVYRPDESRPDEGRWFWAYEVGIVNGGELAVQLLARHWVITDAHGAVQEVRGPGVVGQKPLIGAGERFDYTSGCPLTTPSGFMQGAYRMVDELGEVFDIGIPAFPLDVPDARRVLN</sequence>
<dbReference type="PANTHER" id="PTHR14289:SF16">
    <property type="entry name" value="POLYMERASE DELTA-INTERACTING PROTEIN 2"/>
    <property type="match status" value="1"/>
</dbReference>
<dbReference type="PANTHER" id="PTHR14289">
    <property type="entry name" value="F-BOX ONLY PROTEIN 3"/>
    <property type="match status" value="1"/>
</dbReference>
<name>A0A931HYK9_9HYPH</name>
<dbReference type="PROSITE" id="PS51087">
    <property type="entry name" value="APAG"/>
    <property type="match status" value="1"/>
</dbReference>
<dbReference type="AlphaFoldDB" id="A0A931HYK9"/>